<protein>
    <submittedName>
        <fullName evidence="2">Redoxin domain-containing protein</fullName>
    </submittedName>
</protein>
<feature type="domain" description="Thioredoxin" evidence="1">
    <location>
        <begin position="9"/>
        <end position="163"/>
    </location>
</feature>
<evidence type="ECO:0000259" key="1">
    <source>
        <dbReference type="PROSITE" id="PS51352"/>
    </source>
</evidence>
<dbReference type="InterPro" id="IPR013766">
    <property type="entry name" value="Thioredoxin_domain"/>
</dbReference>
<dbReference type="InterPro" id="IPR036249">
    <property type="entry name" value="Thioredoxin-like_sf"/>
</dbReference>
<reference evidence="2" key="2">
    <citation type="journal article" date="2014" name="ISME J.">
        <title>Microbial stratification in low pH oxic and suboxic macroscopic growths along an acid mine drainage.</title>
        <authorList>
            <person name="Mendez-Garcia C."/>
            <person name="Mesa V."/>
            <person name="Sprenger R.R."/>
            <person name="Richter M."/>
            <person name="Diez M.S."/>
            <person name="Solano J."/>
            <person name="Bargiela R."/>
            <person name="Golyshina O.V."/>
            <person name="Manteca A."/>
            <person name="Ramos J.L."/>
            <person name="Gallego J.R."/>
            <person name="Llorente I."/>
            <person name="Martins Dos Santos V.A."/>
            <person name="Jensen O.N."/>
            <person name="Pelaez A.I."/>
            <person name="Sanchez J."/>
            <person name="Ferrer M."/>
        </authorList>
    </citation>
    <scope>NUCLEOTIDE SEQUENCE</scope>
</reference>
<dbReference type="InterPro" id="IPR000866">
    <property type="entry name" value="AhpC/TSA"/>
</dbReference>
<dbReference type="PANTHER" id="PTHR43640">
    <property type="entry name" value="OS07G0260300 PROTEIN"/>
    <property type="match status" value="1"/>
</dbReference>
<proteinExistence type="predicted"/>
<dbReference type="CDD" id="cd02969">
    <property type="entry name" value="PRX_like1"/>
    <property type="match status" value="1"/>
</dbReference>
<accession>T0XVU4</accession>
<dbReference type="InterPro" id="IPR047262">
    <property type="entry name" value="PRX-like1"/>
</dbReference>
<dbReference type="PROSITE" id="PS51352">
    <property type="entry name" value="THIOREDOXIN_2"/>
    <property type="match status" value="1"/>
</dbReference>
<dbReference type="Pfam" id="PF00578">
    <property type="entry name" value="AhpC-TSA"/>
    <property type="match status" value="1"/>
</dbReference>
<dbReference type="AlphaFoldDB" id="T0XVU4"/>
<comment type="caution">
    <text evidence="2">The sequence shown here is derived from an EMBL/GenBank/DDBJ whole genome shotgun (WGS) entry which is preliminary data.</text>
</comment>
<evidence type="ECO:0000313" key="2">
    <source>
        <dbReference type="EMBL" id="EQD26906.1"/>
    </source>
</evidence>
<dbReference type="GO" id="GO:0016491">
    <property type="term" value="F:oxidoreductase activity"/>
    <property type="evidence" value="ECO:0007669"/>
    <property type="project" value="InterPro"/>
</dbReference>
<dbReference type="GO" id="GO:0016209">
    <property type="term" value="F:antioxidant activity"/>
    <property type="evidence" value="ECO:0007669"/>
    <property type="project" value="InterPro"/>
</dbReference>
<organism evidence="2">
    <name type="scientific">mine drainage metagenome</name>
    <dbReference type="NCBI Taxonomy" id="410659"/>
    <lineage>
        <taxon>unclassified sequences</taxon>
        <taxon>metagenomes</taxon>
        <taxon>ecological metagenomes</taxon>
    </lineage>
</organism>
<gene>
    <name evidence="2" type="ORF">B1B_19395</name>
</gene>
<name>T0XVU4_9ZZZZ</name>
<dbReference type="PANTHER" id="PTHR43640:SF1">
    <property type="entry name" value="THIOREDOXIN-DEPENDENT PEROXIREDOXIN"/>
    <property type="match status" value="1"/>
</dbReference>
<dbReference type="EMBL" id="AUZY01013028">
    <property type="protein sequence ID" value="EQD26906.1"/>
    <property type="molecule type" value="Genomic_DNA"/>
</dbReference>
<dbReference type="SUPFAM" id="SSF52833">
    <property type="entry name" value="Thioredoxin-like"/>
    <property type="match status" value="1"/>
</dbReference>
<reference evidence="2" key="1">
    <citation type="submission" date="2013-08" db="EMBL/GenBank/DDBJ databases">
        <authorList>
            <person name="Mendez C."/>
            <person name="Richter M."/>
            <person name="Ferrer M."/>
            <person name="Sanchez J."/>
        </authorList>
    </citation>
    <scope>NUCLEOTIDE SEQUENCE</scope>
</reference>
<dbReference type="Gene3D" id="3.40.30.10">
    <property type="entry name" value="Glutaredoxin"/>
    <property type="match status" value="1"/>
</dbReference>
<sequence length="183" mass="20676">MAELSEFKLHPGDVAPTFALPGTDGRVHRIEEFAKDRLLLVVWWCNHCPYVRAWEGRMVEIGEKYGPRGVGIVLINANDAVAYPDDRMDMMARRAQEHAYPFPYLRDESQEIAHTYGALVTPHAMLFDRERRLIFQGRIDDNHEHPEAVHHPYLAAALDAALAGKPVAPAELPVLGCSVKWRA</sequence>